<evidence type="ECO:0000256" key="6">
    <source>
        <dbReference type="ARBA" id="ARBA00022679"/>
    </source>
</evidence>
<sequence length="408" mass="46602">MKERLQCTFYIEAKKRHCGMTRHAANKFCSEHLAKSNHSPTVQVANGLEFKRVPCPVDPKHTVWEHKLAKHVQKCSSLAKPITASWFELDCNSCKVTDNVLKGHPTDEEFVAFVEKLEKIYEVCGFAEIPLEQLTYEKEGLQERFEILKESNQKHVIQQSSMIQHLEQLGALSDSELSFVEFGCGRAELSYYLSKVLQKRNETQKVKTQFLLVDRGNPRMKFDHKMRESGINARRVKVDIKDLIVEKALREEAEQDTSGYFGISKHLCGVATDLTLRCVINSDLAKFRGMTIAMCCRHCCQYDQLLAGSKDYLTELGISRPEFQLMLIKMVSWATSGKESYKKGENTEHFTGRSIQERFEIGLKARRIVDESRLRGLRNHGLVGKLVRYVSFDTSPENCLLIVGPKTG</sequence>
<protein>
    <recommendedName>
        <fullName evidence="4 15">tRNA:m(4)X modification enzyme TRM13</fullName>
        <ecNumber evidence="3 15">2.1.1.225</ecNumber>
    </recommendedName>
</protein>
<evidence type="ECO:0000256" key="7">
    <source>
        <dbReference type="ARBA" id="ARBA00022691"/>
    </source>
</evidence>
<keyword evidence="11 15" id="KW-0862">Zinc</keyword>
<evidence type="ECO:0000256" key="8">
    <source>
        <dbReference type="ARBA" id="ARBA00022694"/>
    </source>
</evidence>
<evidence type="ECO:0000256" key="2">
    <source>
        <dbReference type="ARBA" id="ARBA00005265"/>
    </source>
</evidence>
<dbReference type="STRING" id="1382522.W6MLY6"/>
<dbReference type="GO" id="GO:0002128">
    <property type="term" value="P:tRNA nucleoside ribose methylation"/>
    <property type="evidence" value="ECO:0007669"/>
    <property type="project" value="EnsemblFungi"/>
</dbReference>
<dbReference type="Proteomes" id="UP000019384">
    <property type="component" value="Unassembled WGS sequence"/>
</dbReference>
<comment type="function">
    <text evidence="1 15">tRNA methylase which 2'-O-methylates cytidine(4) in tRNA(Pro) and tRNA(Gly)(GCC), and adenosine(4) in tRNA(His).</text>
</comment>
<dbReference type="PROSITE" id="PS51800">
    <property type="entry name" value="ZF_CHHC_U11_48K"/>
    <property type="match status" value="1"/>
</dbReference>
<proteinExistence type="inferred from homology"/>
<reference evidence="17" key="2">
    <citation type="submission" date="2014-02" db="EMBL/GenBank/DDBJ databases">
        <title>Complete DNA sequence of /Kuraishia capsulata/ illustrates novel genomic features among budding yeasts (/Saccharomycotina/).</title>
        <authorList>
            <person name="Morales L."/>
            <person name="Noel B."/>
            <person name="Porcel B."/>
            <person name="Marcet-Houben M."/>
            <person name="Hullo M-F."/>
            <person name="Sacerdot C."/>
            <person name="Tekaia F."/>
            <person name="Leh-Louis V."/>
            <person name="Despons L."/>
            <person name="Khanna V."/>
            <person name="Aury J-M."/>
            <person name="Barbe V."/>
            <person name="Couloux A."/>
            <person name="Labadie K."/>
            <person name="Pelletier E."/>
            <person name="Souciet J-L."/>
            <person name="Boekhout T."/>
            <person name="Gabaldon T."/>
            <person name="Wincker P."/>
            <person name="Dujon B."/>
        </authorList>
    </citation>
    <scope>NUCLEOTIDE SEQUENCE</scope>
    <source>
        <strain evidence="17">CBS 1993</strain>
    </source>
</reference>
<dbReference type="RefSeq" id="XP_022459495.1">
    <property type="nucleotide sequence ID" value="XM_022601898.1"/>
</dbReference>
<dbReference type="GeneID" id="34520883"/>
<dbReference type="OrthoDB" id="258806at2759"/>
<dbReference type="GO" id="GO:0106050">
    <property type="term" value="F:tRNA 2'-O-methyltransferase activity"/>
    <property type="evidence" value="ECO:0007669"/>
    <property type="project" value="UniProtKB-UniRule"/>
</dbReference>
<evidence type="ECO:0000256" key="15">
    <source>
        <dbReference type="RuleBase" id="RU367103"/>
    </source>
</evidence>
<accession>W6MLY6</accession>
<dbReference type="PANTHER" id="PTHR12998:SF0">
    <property type="entry name" value="TRNA:M(4)X MODIFICATION ENZYME TRM13 HOMOLOG"/>
    <property type="match status" value="1"/>
</dbReference>
<comment type="catalytic activity">
    <reaction evidence="14 15">
        <text>adenosine(4) in tRNA(His) + S-adenosyl-L-methionine = 2'-O-methyladenosine(4) in tRNA(His) + S-adenosyl-L-homocysteine + H(+)</text>
        <dbReference type="Rhea" id="RHEA:43196"/>
        <dbReference type="Rhea" id="RHEA-COMP:10401"/>
        <dbReference type="Rhea" id="RHEA-COMP:10402"/>
        <dbReference type="ChEBI" id="CHEBI:15378"/>
        <dbReference type="ChEBI" id="CHEBI:57856"/>
        <dbReference type="ChEBI" id="CHEBI:59789"/>
        <dbReference type="ChEBI" id="CHEBI:74411"/>
        <dbReference type="ChEBI" id="CHEBI:74477"/>
        <dbReference type="EC" id="2.1.1.225"/>
    </reaction>
</comment>
<evidence type="ECO:0000256" key="1">
    <source>
        <dbReference type="ARBA" id="ARBA00002267"/>
    </source>
</evidence>
<evidence type="ECO:0000259" key="16">
    <source>
        <dbReference type="PROSITE" id="PS51800"/>
    </source>
</evidence>
<comment type="similarity">
    <text evidence="2 15">Belongs to the methyltransferase TRM13 family.</text>
</comment>
<keyword evidence="8 15" id="KW-0819">tRNA processing</keyword>
<evidence type="ECO:0000256" key="14">
    <source>
        <dbReference type="ARBA" id="ARBA00049393"/>
    </source>
</evidence>
<gene>
    <name evidence="17" type="ORF">KUCA_T00003479001</name>
</gene>
<keyword evidence="18" id="KW-1185">Reference proteome</keyword>
<dbReference type="Pfam" id="PF05206">
    <property type="entry name" value="TRM13"/>
    <property type="match status" value="1"/>
</dbReference>
<evidence type="ECO:0000256" key="11">
    <source>
        <dbReference type="ARBA" id="ARBA00022833"/>
    </source>
</evidence>
<evidence type="ECO:0000256" key="10">
    <source>
        <dbReference type="ARBA" id="ARBA00022771"/>
    </source>
</evidence>
<evidence type="ECO:0000256" key="4">
    <source>
        <dbReference type="ARBA" id="ARBA00015883"/>
    </source>
</evidence>
<keyword evidence="9 15" id="KW-0479">Metal-binding</keyword>
<evidence type="ECO:0000256" key="3">
    <source>
        <dbReference type="ARBA" id="ARBA00012810"/>
    </source>
</evidence>
<dbReference type="Pfam" id="PF11722">
    <property type="entry name" value="zf-TRM13_CCCH"/>
    <property type="match status" value="1"/>
</dbReference>
<keyword evidence="6 15" id="KW-0808">Transferase</keyword>
<keyword evidence="5 15" id="KW-0489">Methyltransferase</keyword>
<organism evidence="17 18">
    <name type="scientific">Kuraishia capsulata CBS 1993</name>
    <dbReference type="NCBI Taxonomy" id="1382522"/>
    <lineage>
        <taxon>Eukaryota</taxon>
        <taxon>Fungi</taxon>
        <taxon>Dikarya</taxon>
        <taxon>Ascomycota</taxon>
        <taxon>Saccharomycotina</taxon>
        <taxon>Pichiomycetes</taxon>
        <taxon>Pichiales</taxon>
        <taxon>Pichiaceae</taxon>
        <taxon>Kuraishia</taxon>
    </lineage>
</organism>
<dbReference type="PANTHER" id="PTHR12998">
    <property type="entry name" value="TRNA:M(4)X MODIFICATION ENZYME TRM13 HOMOLOG"/>
    <property type="match status" value="1"/>
</dbReference>
<dbReference type="InterPro" id="IPR007871">
    <property type="entry name" value="Methyltransferase_TRM13"/>
</dbReference>
<dbReference type="InterPro" id="IPR039044">
    <property type="entry name" value="Trm13"/>
</dbReference>
<dbReference type="Pfam" id="PF05253">
    <property type="entry name" value="zf-U11-48K"/>
    <property type="match status" value="1"/>
</dbReference>
<dbReference type="GO" id="GO:0008270">
    <property type="term" value="F:zinc ion binding"/>
    <property type="evidence" value="ECO:0007669"/>
    <property type="project" value="UniProtKB-KW"/>
</dbReference>
<evidence type="ECO:0000256" key="13">
    <source>
        <dbReference type="ARBA" id="ARBA00048635"/>
    </source>
</evidence>
<dbReference type="EMBL" id="HG793128">
    <property type="protein sequence ID" value="CDK27501.1"/>
    <property type="molecule type" value="Genomic_DNA"/>
</dbReference>
<evidence type="ECO:0000256" key="12">
    <source>
        <dbReference type="ARBA" id="ARBA00048165"/>
    </source>
</evidence>
<name>W6MLY6_9ASCO</name>
<evidence type="ECO:0000256" key="9">
    <source>
        <dbReference type="ARBA" id="ARBA00022723"/>
    </source>
</evidence>
<evidence type="ECO:0000313" key="17">
    <source>
        <dbReference type="EMBL" id="CDK27501.1"/>
    </source>
</evidence>
<evidence type="ECO:0000256" key="5">
    <source>
        <dbReference type="ARBA" id="ARBA00022603"/>
    </source>
</evidence>
<comment type="catalytic activity">
    <reaction evidence="13 15">
        <text>cytidine(4) in tRNA(Gly)(GCC) + S-adenosyl-L-methionine = 2'-O-methylcytidine(4) in tRNA(Gly)(GCC) + S-adenosyl-L-homocysteine + H(+)</text>
        <dbReference type="Rhea" id="RHEA:43192"/>
        <dbReference type="Rhea" id="RHEA-COMP:10399"/>
        <dbReference type="Rhea" id="RHEA-COMP:10400"/>
        <dbReference type="ChEBI" id="CHEBI:15378"/>
        <dbReference type="ChEBI" id="CHEBI:57856"/>
        <dbReference type="ChEBI" id="CHEBI:59789"/>
        <dbReference type="ChEBI" id="CHEBI:74495"/>
        <dbReference type="ChEBI" id="CHEBI:82748"/>
        <dbReference type="EC" id="2.1.1.225"/>
    </reaction>
</comment>
<keyword evidence="10 15" id="KW-0863">Zinc-finger</keyword>
<dbReference type="InterPro" id="IPR021721">
    <property type="entry name" value="Znf_CCCH-type_TRM13"/>
</dbReference>
<reference evidence="17" key="1">
    <citation type="submission" date="2013-12" db="EMBL/GenBank/DDBJ databases">
        <authorList>
            <person name="Genoscope - CEA"/>
        </authorList>
    </citation>
    <scope>NUCLEOTIDE SEQUENCE</scope>
    <source>
        <strain evidence="17">CBS 1993</strain>
    </source>
</reference>
<dbReference type="EC" id="2.1.1.225" evidence="3 15"/>
<comment type="catalytic activity">
    <reaction evidence="12 15">
        <text>cytidine(4) in tRNA(Pro) + S-adenosyl-L-methionine = 2'-O-methylcytidine(4) in tRNA(Pro) + S-adenosyl-L-homocysteine + H(+)</text>
        <dbReference type="Rhea" id="RHEA:32767"/>
        <dbReference type="Rhea" id="RHEA-COMP:10397"/>
        <dbReference type="Rhea" id="RHEA-COMP:10398"/>
        <dbReference type="ChEBI" id="CHEBI:15378"/>
        <dbReference type="ChEBI" id="CHEBI:57856"/>
        <dbReference type="ChEBI" id="CHEBI:59789"/>
        <dbReference type="ChEBI" id="CHEBI:74495"/>
        <dbReference type="ChEBI" id="CHEBI:82748"/>
        <dbReference type="EC" id="2.1.1.225"/>
    </reaction>
</comment>
<keyword evidence="7 15" id="KW-0949">S-adenosyl-L-methionine</keyword>
<feature type="domain" description="CHHC U11-48K-type" evidence="16">
    <location>
        <begin position="52"/>
        <end position="79"/>
    </location>
</feature>
<dbReference type="HOGENOM" id="CLU_027610_0_0_1"/>
<dbReference type="InterPro" id="IPR022776">
    <property type="entry name" value="TRM13/UPF0224_CHHC_Znf_dom"/>
</dbReference>
<evidence type="ECO:0000313" key="18">
    <source>
        <dbReference type="Proteomes" id="UP000019384"/>
    </source>
</evidence>
<dbReference type="AlphaFoldDB" id="W6MLY6"/>